<keyword evidence="5" id="KW-0547">Nucleotide-binding</keyword>
<dbReference type="CDD" id="cd16917">
    <property type="entry name" value="HATPase_UhpB-NarQ-NarX-like"/>
    <property type="match status" value="1"/>
</dbReference>
<keyword evidence="7" id="KW-0067">ATP-binding</keyword>
<feature type="domain" description="Histidine kinase/HSP90-like ATPase" evidence="9">
    <location>
        <begin position="175"/>
        <end position="272"/>
    </location>
</feature>
<evidence type="ECO:0000256" key="2">
    <source>
        <dbReference type="ARBA" id="ARBA00012438"/>
    </source>
</evidence>
<proteinExistence type="predicted"/>
<dbReference type="Pfam" id="PF02518">
    <property type="entry name" value="HATPase_c"/>
    <property type="match status" value="1"/>
</dbReference>
<dbReference type="SMART" id="SM00387">
    <property type="entry name" value="HATPase_c"/>
    <property type="match status" value="1"/>
</dbReference>
<sequence>MKTKLVRGPERFSAMYVKLKQAILDRKTAETKLKKSVAHYDQLLKQSHLMQEHLRHLSRQIILAHEEERKNISRELHDEIGQILTGINIRLAALRNETSDNTRTIKKKIVTAQRLVEKSMKQIHRFARELRPAVLDDMGLMPALHAHVKDFSKQTHIPVYFKSFTIGKISVVNNLQRTAFYRVAQEALINVAKHAKASRVDFRLEKSDGCLIMKIKNNGKSFQVEHVLRARKRERLGLLGMRERMEMIGGQFTIESKAGQGTTVCAKAPLKFPKQNSKDNQRQKGFK</sequence>
<dbReference type="Gene3D" id="1.20.5.1930">
    <property type="match status" value="1"/>
</dbReference>
<evidence type="ECO:0000313" key="11">
    <source>
        <dbReference type="Proteomes" id="UP000230859"/>
    </source>
</evidence>
<evidence type="ECO:0000256" key="4">
    <source>
        <dbReference type="ARBA" id="ARBA00022679"/>
    </source>
</evidence>
<dbReference type="InterPro" id="IPR003594">
    <property type="entry name" value="HATPase_dom"/>
</dbReference>
<keyword evidence="6" id="KW-0418">Kinase</keyword>
<name>A0A2H0LSQ4_9BACT</name>
<evidence type="ECO:0000259" key="9">
    <source>
        <dbReference type="SMART" id="SM00387"/>
    </source>
</evidence>
<dbReference type="GO" id="GO:0046983">
    <property type="term" value="F:protein dimerization activity"/>
    <property type="evidence" value="ECO:0007669"/>
    <property type="project" value="InterPro"/>
</dbReference>
<evidence type="ECO:0000313" key="10">
    <source>
        <dbReference type="EMBL" id="PIQ87397.1"/>
    </source>
</evidence>
<dbReference type="GO" id="GO:0000155">
    <property type="term" value="F:phosphorelay sensor kinase activity"/>
    <property type="evidence" value="ECO:0007669"/>
    <property type="project" value="InterPro"/>
</dbReference>
<dbReference type="EC" id="2.7.13.3" evidence="2"/>
<dbReference type="Proteomes" id="UP000230859">
    <property type="component" value="Unassembled WGS sequence"/>
</dbReference>
<comment type="caution">
    <text evidence="10">The sequence shown here is derived from an EMBL/GenBank/DDBJ whole genome shotgun (WGS) entry which is preliminary data.</text>
</comment>
<gene>
    <name evidence="10" type="ORF">COV74_00925</name>
</gene>
<dbReference type="PANTHER" id="PTHR24421:SF10">
    <property type="entry name" value="NITRATE_NITRITE SENSOR PROTEIN NARQ"/>
    <property type="match status" value="1"/>
</dbReference>
<organism evidence="10 11">
    <name type="scientific">Candidatus Abzuiibacterium crystallinum</name>
    <dbReference type="NCBI Taxonomy" id="1974748"/>
    <lineage>
        <taxon>Bacteria</taxon>
        <taxon>Pseudomonadati</taxon>
        <taxon>Candidatus Omnitrophota</taxon>
        <taxon>Candidatus Abzuiibacterium</taxon>
    </lineage>
</organism>
<dbReference type="InterPro" id="IPR050482">
    <property type="entry name" value="Sensor_HK_TwoCompSys"/>
</dbReference>
<evidence type="ECO:0000256" key="3">
    <source>
        <dbReference type="ARBA" id="ARBA00022553"/>
    </source>
</evidence>
<keyword evidence="8" id="KW-0902">Two-component regulatory system</keyword>
<comment type="catalytic activity">
    <reaction evidence="1">
        <text>ATP + protein L-histidine = ADP + protein N-phospho-L-histidine.</text>
        <dbReference type="EC" id="2.7.13.3"/>
    </reaction>
</comment>
<dbReference type="Pfam" id="PF07730">
    <property type="entry name" value="HisKA_3"/>
    <property type="match status" value="1"/>
</dbReference>
<dbReference type="AlphaFoldDB" id="A0A2H0LSQ4"/>
<dbReference type="InterPro" id="IPR011712">
    <property type="entry name" value="Sig_transdc_His_kin_sub3_dim/P"/>
</dbReference>
<dbReference type="EMBL" id="PCVY01000012">
    <property type="protein sequence ID" value="PIQ87397.1"/>
    <property type="molecule type" value="Genomic_DNA"/>
</dbReference>
<evidence type="ECO:0000256" key="1">
    <source>
        <dbReference type="ARBA" id="ARBA00000085"/>
    </source>
</evidence>
<protein>
    <recommendedName>
        <fullName evidence="2">histidine kinase</fullName>
        <ecNumber evidence="2">2.7.13.3</ecNumber>
    </recommendedName>
</protein>
<keyword evidence="3" id="KW-0597">Phosphoprotein</keyword>
<dbReference type="PANTHER" id="PTHR24421">
    <property type="entry name" value="NITRATE/NITRITE SENSOR PROTEIN NARX-RELATED"/>
    <property type="match status" value="1"/>
</dbReference>
<evidence type="ECO:0000256" key="7">
    <source>
        <dbReference type="ARBA" id="ARBA00022840"/>
    </source>
</evidence>
<keyword evidence="4" id="KW-0808">Transferase</keyword>
<reference evidence="10 11" key="1">
    <citation type="submission" date="2017-09" db="EMBL/GenBank/DDBJ databases">
        <title>Depth-based differentiation of microbial function through sediment-hosted aquifers and enrichment of novel symbionts in the deep terrestrial subsurface.</title>
        <authorList>
            <person name="Probst A.J."/>
            <person name="Ladd B."/>
            <person name="Jarett J.K."/>
            <person name="Geller-Mcgrath D.E."/>
            <person name="Sieber C.M."/>
            <person name="Emerson J.B."/>
            <person name="Anantharaman K."/>
            <person name="Thomas B.C."/>
            <person name="Malmstrom R."/>
            <person name="Stieglmeier M."/>
            <person name="Klingl A."/>
            <person name="Woyke T."/>
            <person name="Ryan C.M."/>
            <person name="Banfield J.F."/>
        </authorList>
    </citation>
    <scope>NUCLEOTIDE SEQUENCE [LARGE SCALE GENOMIC DNA]</scope>
    <source>
        <strain evidence="10">CG11_big_fil_rev_8_21_14_0_20_45_26</strain>
    </source>
</reference>
<evidence type="ECO:0000256" key="5">
    <source>
        <dbReference type="ARBA" id="ARBA00022741"/>
    </source>
</evidence>
<dbReference type="Gene3D" id="3.30.565.10">
    <property type="entry name" value="Histidine kinase-like ATPase, C-terminal domain"/>
    <property type="match status" value="1"/>
</dbReference>
<evidence type="ECO:0000256" key="6">
    <source>
        <dbReference type="ARBA" id="ARBA00022777"/>
    </source>
</evidence>
<dbReference type="InterPro" id="IPR036890">
    <property type="entry name" value="HATPase_C_sf"/>
</dbReference>
<accession>A0A2H0LSQ4</accession>
<dbReference type="GO" id="GO:0016020">
    <property type="term" value="C:membrane"/>
    <property type="evidence" value="ECO:0007669"/>
    <property type="project" value="InterPro"/>
</dbReference>
<dbReference type="GO" id="GO:0005524">
    <property type="term" value="F:ATP binding"/>
    <property type="evidence" value="ECO:0007669"/>
    <property type="project" value="UniProtKB-KW"/>
</dbReference>
<dbReference type="SUPFAM" id="SSF55874">
    <property type="entry name" value="ATPase domain of HSP90 chaperone/DNA topoisomerase II/histidine kinase"/>
    <property type="match status" value="1"/>
</dbReference>
<evidence type="ECO:0000256" key="8">
    <source>
        <dbReference type="ARBA" id="ARBA00023012"/>
    </source>
</evidence>